<organism evidence="1 2">
    <name type="scientific">Caenimonas terrae</name>
    <dbReference type="NCBI Taxonomy" id="696074"/>
    <lineage>
        <taxon>Bacteria</taxon>
        <taxon>Pseudomonadati</taxon>
        <taxon>Pseudomonadota</taxon>
        <taxon>Betaproteobacteria</taxon>
        <taxon>Burkholderiales</taxon>
        <taxon>Comamonadaceae</taxon>
        <taxon>Caenimonas</taxon>
    </lineage>
</organism>
<name>A0ABW0NH03_9BURK</name>
<accession>A0ABW0NH03</accession>
<evidence type="ECO:0000313" key="2">
    <source>
        <dbReference type="Proteomes" id="UP001596037"/>
    </source>
</evidence>
<keyword evidence="2" id="KW-1185">Reference proteome</keyword>
<protein>
    <submittedName>
        <fullName evidence="1">Uncharacterized protein</fullName>
    </submittedName>
</protein>
<comment type="caution">
    <text evidence="1">The sequence shown here is derived from an EMBL/GenBank/DDBJ whole genome shotgun (WGS) entry which is preliminary data.</text>
</comment>
<dbReference type="EMBL" id="JBHSMF010000010">
    <property type="protein sequence ID" value="MFC5499940.1"/>
    <property type="molecule type" value="Genomic_DNA"/>
</dbReference>
<gene>
    <name evidence="1" type="ORF">ACFPOE_20525</name>
</gene>
<reference evidence="2" key="1">
    <citation type="journal article" date="2019" name="Int. J. Syst. Evol. Microbiol.">
        <title>The Global Catalogue of Microorganisms (GCM) 10K type strain sequencing project: providing services to taxonomists for standard genome sequencing and annotation.</title>
        <authorList>
            <consortium name="The Broad Institute Genomics Platform"/>
            <consortium name="The Broad Institute Genome Sequencing Center for Infectious Disease"/>
            <person name="Wu L."/>
            <person name="Ma J."/>
        </authorList>
    </citation>
    <scope>NUCLEOTIDE SEQUENCE [LARGE SCALE GENOMIC DNA]</scope>
    <source>
        <strain evidence="2">CCUG 57401</strain>
    </source>
</reference>
<proteinExistence type="predicted"/>
<dbReference type="Proteomes" id="UP001596037">
    <property type="component" value="Unassembled WGS sequence"/>
</dbReference>
<evidence type="ECO:0000313" key="1">
    <source>
        <dbReference type="EMBL" id="MFC5499940.1"/>
    </source>
</evidence>
<sequence length="80" mass="9345">MTFIRSIWDAALGRPARPDFQPSQGNRRRVEIYDALIERAQARAEATGSVDDRLKALHLISRLDARCKREIRRREDQTRP</sequence>